<gene>
    <name evidence="8" type="ORF">H8R94_11480</name>
</gene>
<feature type="transmembrane region" description="Helical" evidence="7">
    <location>
        <begin position="247"/>
        <end position="267"/>
    </location>
</feature>
<name>A0ABR7GIV3_9FIRM</name>
<dbReference type="Proteomes" id="UP000643810">
    <property type="component" value="Unassembled WGS sequence"/>
</dbReference>
<proteinExistence type="predicted"/>
<accession>A0ABR7GIV3</accession>
<dbReference type="PIRSF" id="PIRSF006603">
    <property type="entry name" value="DinF"/>
    <property type="match status" value="1"/>
</dbReference>
<keyword evidence="2" id="KW-0813">Transport</keyword>
<dbReference type="NCBIfam" id="TIGR00797">
    <property type="entry name" value="matE"/>
    <property type="match status" value="1"/>
</dbReference>
<dbReference type="InterPro" id="IPR047135">
    <property type="entry name" value="YsiQ"/>
</dbReference>
<keyword evidence="9" id="KW-1185">Reference proteome</keyword>
<evidence type="ECO:0000256" key="5">
    <source>
        <dbReference type="ARBA" id="ARBA00022989"/>
    </source>
</evidence>
<feature type="transmembrane region" description="Helical" evidence="7">
    <location>
        <begin position="320"/>
        <end position="342"/>
    </location>
</feature>
<evidence type="ECO:0000256" key="4">
    <source>
        <dbReference type="ARBA" id="ARBA00022692"/>
    </source>
</evidence>
<dbReference type="InterPro" id="IPR048279">
    <property type="entry name" value="MdtK-like"/>
</dbReference>
<feature type="transmembrane region" description="Helical" evidence="7">
    <location>
        <begin position="354"/>
        <end position="376"/>
    </location>
</feature>
<feature type="transmembrane region" description="Helical" evidence="7">
    <location>
        <begin position="167"/>
        <end position="187"/>
    </location>
</feature>
<feature type="transmembrane region" description="Helical" evidence="7">
    <location>
        <begin position="59"/>
        <end position="80"/>
    </location>
</feature>
<protein>
    <submittedName>
        <fullName evidence="8">MATE family efflux transporter</fullName>
    </submittedName>
</protein>
<dbReference type="PANTHER" id="PTHR42925:SF2">
    <property type="entry name" value="NA+ DRIVEN MULTIDRUG EFFLUX PUMP"/>
    <property type="match status" value="1"/>
</dbReference>
<dbReference type="CDD" id="cd13134">
    <property type="entry name" value="MATE_like_8"/>
    <property type="match status" value="1"/>
</dbReference>
<feature type="transmembrane region" description="Helical" evidence="7">
    <location>
        <begin position="15"/>
        <end position="38"/>
    </location>
</feature>
<feature type="transmembrane region" description="Helical" evidence="7">
    <location>
        <begin position="134"/>
        <end position="155"/>
    </location>
</feature>
<evidence type="ECO:0000256" key="2">
    <source>
        <dbReference type="ARBA" id="ARBA00022448"/>
    </source>
</evidence>
<organism evidence="8 9">
    <name type="scientific">Roseburia lenta</name>
    <dbReference type="NCBI Taxonomy" id="2763061"/>
    <lineage>
        <taxon>Bacteria</taxon>
        <taxon>Bacillati</taxon>
        <taxon>Bacillota</taxon>
        <taxon>Clostridia</taxon>
        <taxon>Lachnospirales</taxon>
        <taxon>Lachnospiraceae</taxon>
        <taxon>Roseburia</taxon>
    </lineage>
</organism>
<evidence type="ECO:0000256" key="3">
    <source>
        <dbReference type="ARBA" id="ARBA00022475"/>
    </source>
</evidence>
<evidence type="ECO:0000313" key="8">
    <source>
        <dbReference type="EMBL" id="MBC5687213.1"/>
    </source>
</evidence>
<sequence length="450" mass="48407">MLQTKIKDNELAQQMLHLVVPIAIQQFMLALVSATDALMLGFVDQASLSAVSLAGQIQFVLNLFIAGIAAGCGIIIAQYWGKKDTASIEKVMPVALYTNLIFGGTFTVLALCIPSHLMQIFTNDATLIANGTSYLRAVAFSYVLCGISQIYLILLKNTGHAALSSKISSTAVVINICLNTILIFGFLGAPRLGIVGAAYATVTARVVELIWAYFTVRRSGDVAIRWAGILHTDSTLTKDFWHYTTPVLGASLVWGIAFVLYSVILGHMGSNAVAANSIASIVKSMVQCVIRGVSAGAGILVGNLLGANQLEKAKNYGGRITHIAIVIGIVTGTLLMILSPFISRIAPISDTARGYLQFMMIVLGFNLMGQSVNTTVLDGIFCAGGDSKFDMKGNLGAMWCFSVPLGFIAAFVLHAPVWLVYIIISLDEIVKLPAVYIHYKKYVWVRNITR</sequence>
<reference evidence="8 9" key="1">
    <citation type="submission" date="2020-08" db="EMBL/GenBank/DDBJ databases">
        <title>Genome public.</title>
        <authorList>
            <person name="Liu C."/>
            <person name="Sun Q."/>
        </authorList>
    </citation>
    <scope>NUCLEOTIDE SEQUENCE [LARGE SCALE GENOMIC DNA]</scope>
    <source>
        <strain evidence="8 9">NSJ-9</strain>
    </source>
</reference>
<evidence type="ECO:0000256" key="1">
    <source>
        <dbReference type="ARBA" id="ARBA00004651"/>
    </source>
</evidence>
<dbReference type="EMBL" id="JACOPG010000005">
    <property type="protein sequence ID" value="MBC5687213.1"/>
    <property type="molecule type" value="Genomic_DNA"/>
</dbReference>
<keyword evidence="4 7" id="KW-0812">Transmembrane</keyword>
<comment type="subcellular location">
    <subcellularLocation>
        <location evidence="1">Cell membrane</location>
        <topology evidence="1">Multi-pass membrane protein</topology>
    </subcellularLocation>
</comment>
<dbReference type="Pfam" id="PF01554">
    <property type="entry name" value="MatE"/>
    <property type="match status" value="2"/>
</dbReference>
<comment type="caution">
    <text evidence="8">The sequence shown here is derived from an EMBL/GenBank/DDBJ whole genome shotgun (WGS) entry which is preliminary data.</text>
</comment>
<feature type="transmembrane region" description="Helical" evidence="7">
    <location>
        <begin position="396"/>
        <end position="424"/>
    </location>
</feature>
<evidence type="ECO:0000256" key="7">
    <source>
        <dbReference type="SAM" id="Phobius"/>
    </source>
</evidence>
<keyword evidence="6 7" id="KW-0472">Membrane</keyword>
<feature type="transmembrane region" description="Helical" evidence="7">
    <location>
        <begin position="100"/>
        <end position="122"/>
    </location>
</feature>
<keyword evidence="5 7" id="KW-1133">Transmembrane helix</keyword>
<evidence type="ECO:0000256" key="6">
    <source>
        <dbReference type="ARBA" id="ARBA00023136"/>
    </source>
</evidence>
<evidence type="ECO:0000313" key="9">
    <source>
        <dbReference type="Proteomes" id="UP000643810"/>
    </source>
</evidence>
<feature type="transmembrane region" description="Helical" evidence="7">
    <location>
        <begin position="288"/>
        <end position="308"/>
    </location>
</feature>
<dbReference type="RefSeq" id="WP_186854708.1">
    <property type="nucleotide sequence ID" value="NZ_JACOPG010000005.1"/>
</dbReference>
<keyword evidence="3" id="KW-1003">Cell membrane</keyword>
<dbReference type="PANTHER" id="PTHR42925">
    <property type="entry name" value="MULTIDRUG AND TOXIN EFFLUX PROTEIN MATE FAMILY"/>
    <property type="match status" value="1"/>
</dbReference>
<dbReference type="InterPro" id="IPR002528">
    <property type="entry name" value="MATE_fam"/>
</dbReference>